<dbReference type="InterPro" id="IPR004875">
    <property type="entry name" value="DDE_SF_endonuclease_dom"/>
</dbReference>
<dbReference type="EMBL" id="JANEYF010002194">
    <property type="protein sequence ID" value="KAJ8949934.1"/>
    <property type="molecule type" value="Genomic_DNA"/>
</dbReference>
<protein>
    <recommendedName>
        <fullName evidence="1">DDE-1 domain-containing protein</fullName>
    </recommendedName>
</protein>
<evidence type="ECO:0000313" key="3">
    <source>
        <dbReference type="Proteomes" id="UP001162156"/>
    </source>
</evidence>
<name>A0AAV8YFC0_9CUCU</name>
<keyword evidence="3" id="KW-1185">Reference proteome</keyword>
<dbReference type="GO" id="GO:0003676">
    <property type="term" value="F:nucleic acid binding"/>
    <property type="evidence" value="ECO:0007669"/>
    <property type="project" value="InterPro"/>
</dbReference>
<sequence length="113" mass="13214">MTLPLSEFCEQNGIILYALPPNTTHTLQSVDVSVFKPMKQERKNTVKDWQKRPENINNIITKINFCKVFQETLQNTQMDNHIIKGFRKCGLYPLDPNAVDYTKCVKNFLEKEH</sequence>
<dbReference type="Proteomes" id="UP001162156">
    <property type="component" value="Unassembled WGS sequence"/>
</dbReference>
<accession>A0AAV8YFC0</accession>
<organism evidence="2 3">
    <name type="scientific">Rhamnusium bicolor</name>
    <dbReference type="NCBI Taxonomy" id="1586634"/>
    <lineage>
        <taxon>Eukaryota</taxon>
        <taxon>Metazoa</taxon>
        <taxon>Ecdysozoa</taxon>
        <taxon>Arthropoda</taxon>
        <taxon>Hexapoda</taxon>
        <taxon>Insecta</taxon>
        <taxon>Pterygota</taxon>
        <taxon>Neoptera</taxon>
        <taxon>Endopterygota</taxon>
        <taxon>Coleoptera</taxon>
        <taxon>Polyphaga</taxon>
        <taxon>Cucujiformia</taxon>
        <taxon>Chrysomeloidea</taxon>
        <taxon>Cerambycidae</taxon>
        <taxon>Lepturinae</taxon>
        <taxon>Rhagiini</taxon>
        <taxon>Rhamnusium</taxon>
    </lineage>
</organism>
<gene>
    <name evidence="2" type="ORF">NQ314_008096</name>
</gene>
<evidence type="ECO:0000259" key="1">
    <source>
        <dbReference type="Pfam" id="PF03184"/>
    </source>
</evidence>
<dbReference type="AlphaFoldDB" id="A0AAV8YFC0"/>
<proteinExistence type="predicted"/>
<feature type="domain" description="DDE-1" evidence="1">
    <location>
        <begin position="9"/>
        <end position="70"/>
    </location>
</feature>
<reference evidence="2" key="1">
    <citation type="journal article" date="2023" name="Insect Mol. Biol.">
        <title>Genome sequencing provides insights into the evolution of gene families encoding plant cell wall-degrading enzymes in longhorned beetles.</title>
        <authorList>
            <person name="Shin N.R."/>
            <person name="Okamura Y."/>
            <person name="Kirsch R."/>
            <person name="Pauchet Y."/>
        </authorList>
    </citation>
    <scope>NUCLEOTIDE SEQUENCE</scope>
    <source>
        <strain evidence="2">RBIC_L_NR</strain>
    </source>
</reference>
<comment type="caution">
    <text evidence="2">The sequence shown here is derived from an EMBL/GenBank/DDBJ whole genome shotgun (WGS) entry which is preliminary data.</text>
</comment>
<dbReference type="Pfam" id="PF03184">
    <property type="entry name" value="DDE_1"/>
    <property type="match status" value="1"/>
</dbReference>
<evidence type="ECO:0000313" key="2">
    <source>
        <dbReference type="EMBL" id="KAJ8949934.1"/>
    </source>
</evidence>